<proteinExistence type="predicted"/>
<accession>A0A3B1BCB0</accession>
<reference evidence="1" key="1">
    <citation type="submission" date="2018-06" db="EMBL/GenBank/DDBJ databases">
        <authorList>
            <person name="Zhirakovskaya E."/>
        </authorList>
    </citation>
    <scope>NUCLEOTIDE SEQUENCE</scope>
</reference>
<organism evidence="1">
    <name type="scientific">hydrothermal vent metagenome</name>
    <dbReference type="NCBI Taxonomy" id="652676"/>
    <lineage>
        <taxon>unclassified sequences</taxon>
        <taxon>metagenomes</taxon>
        <taxon>ecological metagenomes</taxon>
    </lineage>
</organism>
<name>A0A3B1BCB0_9ZZZZ</name>
<protein>
    <submittedName>
        <fullName evidence="1">Uncharacterized protein</fullName>
    </submittedName>
</protein>
<evidence type="ECO:0000313" key="1">
    <source>
        <dbReference type="EMBL" id="VAX03955.1"/>
    </source>
</evidence>
<sequence>MGMCYISNSSARISSGYRSVWPAPVKKRRVVRVAELSTAIYLETQQDVDAFVEKLRQKREAAFAADERVEIR</sequence>
<gene>
    <name evidence="1" type="ORF">MNBD_GAMMA20-320</name>
</gene>
<dbReference type="AlphaFoldDB" id="A0A3B1BCB0"/>
<dbReference type="EMBL" id="UOFU01000356">
    <property type="protein sequence ID" value="VAX03955.1"/>
    <property type="molecule type" value="Genomic_DNA"/>
</dbReference>